<dbReference type="EMBL" id="QUSL01000005">
    <property type="protein sequence ID" value="RGD86443.1"/>
    <property type="molecule type" value="Genomic_DNA"/>
</dbReference>
<evidence type="ECO:0000313" key="2">
    <source>
        <dbReference type="EMBL" id="RGD86443.1"/>
    </source>
</evidence>
<evidence type="ECO:0000313" key="3">
    <source>
        <dbReference type="Proteomes" id="UP000261032"/>
    </source>
</evidence>
<feature type="region of interest" description="Disordered" evidence="1">
    <location>
        <begin position="193"/>
        <end position="217"/>
    </location>
</feature>
<organism evidence="2 3">
    <name type="scientific">Thomasclavelia ramosa</name>
    <dbReference type="NCBI Taxonomy" id="1547"/>
    <lineage>
        <taxon>Bacteria</taxon>
        <taxon>Bacillati</taxon>
        <taxon>Bacillota</taxon>
        <taxon>Erysipelotrichia</taxon>
        <taxon>Erysipelotrichales</taxon>
        <taxon>Coprobacillaceae</taxon>
        <taxon>Thomasclavelia</taxon>
    </lineage>
</organism>
<dbReference type="AlphaFoldDB" id="A0A3E3EEW1"/>
<evidence type="ECO:0000256" key="1">
    <source>
        <dbReference type="SAM" id="MobiDB-lite"/>
    </source>
</evidence>
<gene>
    <name evidence="2" type="ORF">DXB93_04495</name>
</gene>
<comment type="caution">
    <text evidence="2">The sequence shown here is derived from an EMBL/GenBank/DDBJ whole genome shotgun (WGS) entry which is preliminary data.</text>
</comment>
<protein>
    <submittedName>
        <fullName evidence="2">Uncharacterized protein</fullName>
    </submittedName>
</protein>
<dbReference type="Proteomes" id="UP000261032">
    <property type="component" value="Unassembled WGS sequence"/>
</dbReference>
<dbReference type="RefSeq" id="WP_117580753.1">
    <property type="nucleotide sequence ID" value="NZ_CP176642.1"/>
</dbReference>
<name>A0A3E3EEW1_9FIRM</name>
<sequence>MKNDSTDKIFVTHSSEIDVPVQEQKEIEVLYRTLSEETHFKVSRDDIIKSSMVLKDCRGSRLSIVIDQNNEYSFMIFDNNRKFRDGGIVKSDDSSFCRLETLIEKINASSEVQIEIQESYFKVGTGVSIENEMFILRTIRERIKDASAKLDKKNNIEFLGEREKADKNMLFGDDLSGAGDYARDLQASLASGHDIDAADVPGDRPSERSVDKFNMER</sequence>
<accession>A0A3E3EEW1</accession>
<reference evidence="2 3" key="1">
    <citation type="submission" date="2018-08" db="EMBL/GenBank/DDBJ databases">
        <title>A genome reference for cultivated species of the human gut microbiota.</title>
        <authorList>
            <person name="Zou Y."/>
            <person name="Xue W."/>
            <person name="Luo G."/>
        </authorList>
    </citation>
    <scope>NUCLEOTIDE SEQUENCE [LARGE SCALE GENOMIC DNA]</scope>
    <source>
        <strain evidence="2 3">OM06-4</strain>
    </source>
</reference>
<proteinExistence type="predicted"/>